<evidence type="ECO:0000313" key="2">
    <source>
        <dbReference type="Proteomes" id="UP001055811"/>
    </source>
</evidence>
<keyword evidence="2" id="KW-1185">Reference proteome</keyword>
<protein>
    <submittedName>
        <fullName evidence="1">Uncharacterized protein</fullName>
    </submittedName>
</protein>
<organism evidence="1 2">
    <name type="scientific">Cichorium intybus</name>
    <name type="common">Chicory</name>
    <dbReference type="NCBI Taxonomy" id="13427"/>
    <lineage>
        <taxon>Eukaryota</taxon>
        <taxon>Viridiplantae</taxon>
        <taxon>Streptophyta</taxon>
        <taxon>Embryophyta</taxon>
        <taxon>Tracheophyta</taxon>
        <taxon>Spermatophyta</taxon>
        <taxon>Magnoliopsida</taxon>
        <taxon>eudicotyledons</taxon>
        <taxon>Gunneridae</taxon>
        <taxon>Pentapetalae</taxon>
        <taxon>asterids</taxon>
        <taxon>campanulids</taxon>
        <taxon>Asterales</taxon>
        <taxon>Asteraceae</taxon>
        <taxon>Cichorioideae</taxon>
        <taxon>Cichorieae</taxon>
        <taxon>Cichoriinae</taxon>
        <taxon>Cichorium</taxon>
    </lineage>
</organism>
<dbReference type="EMBL" id="CM042016">
    <property type="protein sequence ID" value="KAI3698737.1"/>
    <property type="molecule type" value="Genomic_DNA"/>
</dbReference>
<reference evidence="1 2" key="2">
    <citation type="journal article" date="2022" name="Mol. Ecol. Resour.">
        <title>The genomes of chicory, endive, great burdock and yacon provide insights into Asteraceae paleo-polyploidization history and plant inulin production.</title>
        <authorList>
            <person name="Fan W."/>
            <person name="Wang S."/>
            <person name="Wang H."/>
            <person name="Wang A."/>
            <person name="Jiang F."/>
            <person name="Liu H."/>
            <person name="Zhao H."/>
            <person name="Xu D."/>
            <person name="Zhang Y."/>
        </authorList>
    </citation>
    <scope>NUCLEOTIDE SEQUENCE [LARGE SCALE GENOMIC DNA]</scope>
    <source>
        <strain evidence="2">cv. Punajuju</strain>
        <tissue evidence="1">Leaves</tissue>
    </source>
</reference>
<comment type="caution">
    <text evidence="1">The sequence shown here is derived from an EMBL/GenBank/DDBJ whole genome shotgun (WGS) entry which is preliminary data.</text>
</comment>
<proteinExistence type="predicted"/>
<accession>A0ACB8ZL70</accession>
<sequence>MFVSQSNEERKRMRFREGLGFRAIGATPLDIFAMNLGFFEELRAVSDRQRRVKMLDECTEGRLHETYAITYKLTDCNNIYLLRFSDSSRFPTSQKQN</sequence>
<evidence type="ECO:0000313" key="1">
    <source>
        <dbReference type="EMBL" id="KAI3698737.1"/>
    </source>
</evidence>
<gene>
    <name evidence="1" type="ORF">L2E82_42521</name>
</gene>
<dbReference type="Proteomes" id="UP001055811">
    <property type="component" value="Linkage Group LG08"/>
</dbReference>
<reference evidence="2" key="1">
    <citation type="journal article" date="2022" name="Mol. Ecol. Resour.">
        <title>The genomes of chicory, endive, great burdock and yacon provide insights into Asteraceae palaeo-polyploidization history and plant inulin production.</title>
        <authorList>
            <person name="Fan W."/>
            <person name="Wang S."/>
            <person name="Wang H."/>
            <person name="Wang A."/>
            <person name="Jiang F."/>
            <person name="Liu H."/>
            <person name="Zhao H."/>
            <person name="Xu D."/>
            <person name="Zhang Y."/>
        </authorList>
    </citation>
    <scope>NUCLEOTIDE SEQUENCE [LARGE SCALE GENOMIC DNA]</scope>
    <source>
        <strain evidence="2">cv. Punajuju</strain>
    </source>
</reference>
<name>A0ACB8ZL70_CICIN</name>